<dbReference type="AlphaFoldDB" id="A0A9J6C2L3"/>
<feature type="compositionally biased region" description="Basic and acidic residues" evidence="1">
    <location>
        <begin position="203"/>
        <end position="212"/>
    </location>
</feature>
<evidence type="ECO:0000313" key="4">
    <source>
        <dbReference type="Proteomes" id="UP001107558"/>
    </source>
</evidence>
<feature type="compositionally biased region" description="Low complexity" evidence="1">
    <location>
        <begin position="262"/>
        <end position="271"/>
    </location>
</feature>
<organism evidence="3 4">
    <name type="scientific">Polypedilum vanderplanki</name>
    <name type="common">Sleeping chironomid midge</name>
    <dbReference type="NCBI Taxonomy" id="319348"/>
    <lineage>
        <taxon>Eukaryota</taxon>
        <taxon>Metazoa</taxon>
        <taxon>Ecdysozoa</taxon>
        <taxon>Arthropoda</taxon>
        <taxon>Hexapoda</taxon>
        <taxon>Insecta</taxon>
        <taxon>Pterygota</taxon>
        <taxon>Neoptera</taxon>
        <taxon>Endopterygota</taxon>
        <taxon>Diptera</taxon>
        <taxon>Nematocera</taxon>
        <taxon>Chironomoidea</taxon>
        <taxon>Chironomidae</taxon>
        <taxon>Chironominae</taxon>
        <taxon>Polypedilum</taxon>
        <taxon>Polypedilum</taxon>
    </lineage>
</organism>
<evidence type="ECO:0000313" key="3">
    <source>
        <dbReference type="EMBL" id="KAG5676271.1"/>
    </source>
</evidence>
<evidence type="ECO:0000256" key="1">
    <source>
        <dbReference type="SAM" id="MobiDB-lite"/>
    </source>
</evidence>
<feature type="region of interest" description="Disordered" evidence="1">
    <location>
        <begin position="255"/>
        <end position="285"/>
    </location>
</feature>
<name>A0A9J6C2L3_POLVA</name>
<dbReference type="OrthoDB" id="10599797at2759"/>
<protein>
    <submittedName>
        <fullName evidence="3">Uncharacterized protein</fullName>
    </submittedName>
</protein>
<reference evidence="3" key="1">
    <citation type="submission" date="2021-03" db="EMBL/GenBank/DDBJ databases">
        <title>Chromosome level genome of the anhydrobiotic midge Polypedilum vanderplanki.</title>
        <authorList>
            <person name="Yoshida Y."/>
            <person name="Kikawada T."/>
            <person name="Gusev O."/>
        </authorList>
    </citation>
    <scope>NUCLEOTIDE SEQUENCE</scope>
    <source>
        <strain evidence="3">NIAS01</strain>
        <tissue evidence="3">Whole body or cell culture</tissue>
    </source>
</reference>
<evidence type="ECO:0000256" key="2">
    <source>
        <dbReference type="SAM" id="SignalP"/>
    </source>
</evidence>
<gene>
    <name evidence="3" type="ORF">PVAND_006119</name>
</gene>
<dbReference type="EMBL" id="JADBJN010000002">
    <property type="protein sequence ID" value="KAG5676271.1"/>
    <property type="molecule type" value="Genomic_DNA"/>
</dbReference>
<keyword evidence="4" id="KW-1185">Reference proteome</keyword>
<comment type="caution">
    <text evidence="3">The sequence shown here is derived from an EMBL/GenBank/DDBJ whole genome shotgun (WGS) entry which is preliminary data.</text>
</comment>
<feature type="region of interest" description="Disordered" evidence="1">
    <location>
        <begin position="150"/>
        <end position="176"/>
    </location>
</feature>
<dbReference type="Proteomes" id="UP001107558">
    <property type="component" value="Chromosome 2"/>
</dbReference>
<proteinExistence type="predicted"/>
<accession>A0A9J6C2L3</accession>
<feature type="compositionally biased region" description="Low complexity" evidence="1">
    <location>
        <begin position="150"/>
        <end position="167"/>
    </location>
</feature>
<keyword evidence="2" id="KW-0732">Signal</keyword>
<feature type="signal peptide" evidence="2">
    <location>
        <begin position="1"/>
        <end position="20"/>
    </location>
</feature>
<feature type="region of interest" description="Disordered" evidence="1">
    <location>
        <begin position="198"/>
        <end position="224"/>
    </location>
</feature>
<sequence length="355" mass="40425">MFITLSIIFVLLPSIIFVDANDDAVMEKPIIESSTRAGRGKFLGLFSVNTSPVKLFINNSKRWRGDLFLTFGPHKLIATSVEFNHAHIRDPLCIFCQQYPQLFNPLVNHNNINNGGFLPAEPILNDPINSITNNSSDIQLDSKPSSVSVSASASISTKTEAPITTTKKSSEEESSLRTLKLEDYDMIRFDPNENDIALNRVRRQSEDNKKEESNDEMESTTVESSTLHMMMPSEMKEDSSNNHVVTISPMLELPQNPSQDFSSSTQSTSTTPAYDEHQLYPPSKNPQAQFITITNRPVKNFYDFHPSQPDVLYHQNYFNLIPHCVSDYFRNKFAPIPVGYNSNYYNKQQQNYYWK</sequence>
<feature type="chain" id="PRO_5039952233" evidence="2">
    <location>
        <begin position="21"/>
        <end position="355"/>
    </location>
</feature>